<proteinExistence type="predicted"/>
<organism evidence="2 3">
    <name type="scientific">Helicocarpus griseus UAMH5409</name>
    <dbReference type="NCBI Taxonomy" id="1447875"/>
    <lineage>
        <taxon>Eukaryota</taxon>
        <taxon>Fungi</taxon>
        <taxon>Dikarya</taxon>
        <taxon>Ascomycota</taxon>
        <taxon>Pezizomycotina</taxon>
        <taxon>Eurotiomycetes</taxon>
        <taxon>Eurotiomycetidae</taxon>
        <taxon>Onygenales</taxon>
        <taxon>Ajellomycetaceae</taxon>
        <taxon>Helicocarpus</taxon>
    </lineage>
</organism>
<dbReference type="Proteomes" id="UP000223968">
    <property type="component" value="Unassembled WGS sequence"/>
</dbReference>
<keyword evidence="1" id="KW-1133">Transmembrane helix</keyword>
<dbReference type="AlphaFoldDB" id="A0A2B7X3Z3"/>
<keyword evidence="1" id="KW-0812">Transmembrane</keyword>
<feature type="transmembrane region" description="Helical" evidence="1">
    <location>
        <begin position="27"/>
        <end position="49"/>
    </location>
</feature>
<evidence type="ECO:0000313" key="2">
    <source>
        <dbReference type="EMBL" id="PGH03609.1"/>
    </source>
</evidence>
<sequence length="62" mass="6842">MAAISLITRDEAVQQLAKRSNWAGENAGVMLVFCLLFVIGVGLIVLFIYRWMMGRKAARGGQ</sequence>
<dbReference type="OrthoDB" id="5402816at2759"/>
<keyword evidence="3" id="KW-1185">Reference proteome</keyword>
<accession>A0A2B7X3Z3</accession>
<dbReference type="STRING" id="1447875.A0A2B7X3Z3"/>
<reference evidence="2 3" key="1">
    <citation type="submission" date="2017-10" db="EMBL/GenBank/DDBJ databases">
        <title>Comparative genomics in systemic dimorphic fungi from Ajellomycetaceae.</title>
        <authorList>
            <person name="Munoz J.F."/>
            <person name="Mcewen J.G."/>
            <person name="Clay O.K."/>
            <person name="Cuomo C.A."/>
        </authorList>
    </citation>
    <scope>NUCLEOTIDE SEQUENCE [LARGE SCALE GENOMIC DNA]</scope>
    <source>
        <strain evidence="2 3">UAMH5409</strain>
    </source>
</reference>
<keyword evidence="1" id="KW-0472">Membrane</keyword>
<evidence type="ECO:0000313" key="3">
    <source>
        <dbReference type="Proteomes" id="UP000223968"/>
    </source>
</evidence>
<protein>
    <submittedName>
        <fullName evidence="2">Uncharacterized protein</fullName>
    </submittedName>
</protein>
<name>A0A2B7X3Z3_9EURO</name>
<comment type="caution">
    <text evidence="2">The sequence shown here is derived from an EMBL/GenBank/DDBJ whole genome shotgun (WGS) entry which is preliminary data.</text>
</comment>
<evidence type="ECO:0000256" key="1">
    <source>
        <dbReference type="SAM" id="Phobius"/>
    </source>
</evidence>
<dbReference type="EMBL" id="PDNB01000146">
    <property type="protein sequence ID" value="PGH03609.1"/>
    <property type="molecule type" value="Genomic_DNA"/>
</dbReference>
<gene>
    <name evidence="2" type="ORF">AJ79_07338</name>
</gene>